<dbReference type="EMBL" id="LR134117">
    <property type="protein sequence ID" value="VDZ65775.1"/>
    <property type="molecule type" value="Genomic_DNA"/>
</dbReference>
<gene>
    <name evidence="1" type="ORF">NCTC11214_05638</name>
</gene>
<name>A0A447L2J8_SEROD</name>
<protein>
    <submittedName>
        <fullName evidence="1">Uncharacterized protein</fullName>
    </submittedName>
</protein>
<organism evidence="1 2">
    <name type="scientific">Serratia odorifera</name>
    <dbReference type="NCBI Taxonomy" id="618"/>
    <lineage>
        <taxon>Bacteria</taxon>
        <taxon>Pseudomonadati</taxon>
        <taxon>Pseudomonadota</taxon>
        <taxon>Gammaproteobacteria</taxon>
        <taxon>Enterobacterales</taxon>
        <taxon>Yersiniaceae</taxon>
        <taxon>Serratia</taxon>
    </lineage>
</organism>
<sequence>MRWANVRDAPRIWGDLTLYFQLVVKTSWQQVIHRHAPDSESDILTEQLLLMKVTLTQHFGARSFKKGDVAGVIHHTTGIGILIINPDRPSK</sequence>
<evidence type="ECO:0000313" key="2">
    <source>
        <dbReference type="Proteomes" id="UP000281391"/>
    </source>
</evidence>
<reference evidence="1 2" key="1">
    <citation type="submission" date="2018-12" db="EMBL/GenBank/DDBJ databases">
        <authorList>
            <consortium name="Pathogen Informatics"/>
        </authorList>
    </citation>
    <scope>NUCLEOTIDE SEQUENCE [LARGE SCALE GENOMIC DNA]</scope>
    <source>
        <strain evidence="1 2">NCTC11214</strain>
    </source>
</reference>
<accession>A0A447L2J8</accession>
<dbReference type="KEGG" id="sof:NCTC11214_05638"/>
<dbReference type="AlphaFoldDB" id="A0A447L2J8"/>
<dbReference type="Proteomes" id="UP000281391">
    <property type="component" value="Chromosome"/>
</dbReference>
<evidence type="ECO:0000313" key="1">
    <source>
        <dbReference type="EMBL" id="VDZ65775.1"/>
    </source>
</evidence>
<proteinExistence type="predicted"/>